<reference evidence="3" key="1">
    <citation type="submission" date="2021-01" db="EMBL/GenBank/DDBJ databases">
        <authorList>
            <person name="Kaushik A."/>
        </authorList>
    </citation>
    <scope>NUCLEOTIDE SEQUENCE</scope>
    <source>
        <strain evidence="3">AG1-1C</strain>
    </source>
</reference>
<evidence type="ECO:0000259" key="2">
    <source>
        <dbReference type="Pfam" id="PF01425"/>
    </source>
</evidence>
<feature type="chain" id="PRO_5034183056" description="Amidase domain-containing protein" evidence="1">
    <location>
        <begin position="18"/>
        <end position="555"/>
    </location>
</feature>
<organism evidence="3 4">
    <name type="scientific">Rhizoctonia solani</name>
    <dbReference type="NCBI Taxonomy" id="456999"/>
    <lineage>
        <taxon>Eukaryota</taxon>
        <taxon>Fungi</taxon>
        <taxon>Dikarya</taxon>
        <taxon>Basidiomycota</taxon>
        <taxon>Agaricomycotina</taxon>
        <taxon>Agaricomycetes</taxon>
        <taxon>Cantharellales</taxon>
        <taxon>Ceratobasidiaceae</taxon>
        <taxon>Rhizoctonia</taxon>
    </lineage>
</organism>
<dbReference type="InterPro" id="IPR023631">
    <property type="entry name" value="Amidase_dom"/>
</dbReference>
<keyword evidence="1" id="KW-0732">Signal</keyword>
<feature type="domain" description="Amidase" evidence="2">
    <location>
        <begin position="46"/>
        <end position="510"/>
    </location>
</feature>
<accession>A0A8H3ATL1</accession>
<feature type="signal peptide" evidence="1">
    <location>
        <begin position="1"/>
        <end position="17"/>
    </location>
</feature>
<dbReference type="SUPFAM" id="SSF75304">
    <property type="entry name" value="Amidase signature (AS) enzymes"/>
    <property type="match status" value="1"/>
</dbReference>
<dbReference type="EMBL" id="CAJMWS010000353">
    <property type="protein sequence ID" value="CAE6437072.1"/>
    <property type="molecule type" value="Genomic_DNA"/>
</dbReference>
<protein>
    <recommendedName>
        <fullName evidence="2">Amidase domain-containing protein</fullName>
    </recommendedName>
</protein>
<gene>
    <name evidence="3" type="ORF">RDB_LOCUS122353</name>
</gene>
<name>A0A8H3ATL1_9AGAM</name>
<dbReference type="PANTHER" id="PTHR42678">
    <property type="entry name" value="AMIDASE"/>
    <property type="match status" value="1"/>
</dbReference>
<comment type="caution">
    <text evidence="3">The sequence shown here is derived from an EMBL/GenBank/DDBJ whole genome shotgun (WGS) entry which is preliminary data.</text>
</comment>
<dbReference type="PANTHER" id="PTHR42678:SF34">
    <property type="entry name" value="OS04G0183300 PROTEIN"/>
    <property type="match status" value="1"/>
</dbReference>
<dbReference type="Pfam" id="PF01425">
    <property type="entry name" value="Amidase"/>
    <property type="match status" value="1"/>
</dbReference>
<dbReference type="Proteomes" id="UP000663846">
    <property type="component" value="Unassembled WGS sequence"/>
</dbReference>
<evidence type="ECO:0000256" key="1">
    <source>
        <dbReference type="SAM" id="SignalP"/>
    </source>
</evidence>
<evidence type="ECO:0000313" key="4">
    <source>
        <dbReference type="Proteomes" id="UP000663846"/>
    </source>
</evidence>
<dbReference type="AlphaFoldDB" id="A0A8H3ATL1"/>
<dbReference type="InterPro" id="IPR036928">
    <property type="entry name" value="AS_sf"/>
</dbReference>
<sequence length="555" mass="59856">MWSCLLLFVALVCGVWAFPFDKLDLYEASISELEFGLDNGHFTSVDLVRAYLARIDQVNHAGPKLNAVIETNANGINQARALDNERKMTGKRSALHGVPILIKDNIATLASEGMNTTAGSYALLGSIVRNEATVSTKLRKAGAIILGKTNLSEWSQARGYIPIGWSGRGGQTTNPYFPGANPCGSSSGSGVAMAIGLAAGSLGTETDGSITCPSSFNNVVGIKPTVGLTSRAGVIPISTHQDTVGPIARSVADAAIILTIIAGRDEADNFTSTAPFPALDYSQFLDTQAIKGKRFGVPRRVFMNNTLTRVHPSINIEFEKALGRIRNLGGVVVDPADLPSADEIPTSQEYFTGRIQFKVALNAYIKSLVHVPTNVSSMADIIAFNDAHKLLEETEGHEDQQVLILSEATMGYNSTYHEALHHNYLISRDRGIDAALKSHNLDALLLPSDGYTTIPAALAGYPIVTVPLGFHPQDTKPFPESQKPYETLYPAPGIPFGLSFLGTAYTEPSLIGFAYAYEQHTRTRLERRAYKEAIPTVQLKDVIGDTSDHSIFFQS</sequence>
<dbReference type="Gene3D" id="3.90.1300.10">
    <property type="entry name" value="Amidase signature (AS) domain"/>
    <property type="match status" value="1"/>
</dbReference>
<proteinExistence type="predicted"/>
<evidence type="ECO:0000313" key="3">
    <source>
        <dbReference type="EMBL" id="CAE6437072.1"/>
    </source>
</evidence>